<name>A0A9D1IG37_9FIRM</name>
<dbReference type="Gene3D" id="3.30.379.10">
    <property type="entry name" value="Chitobiase/beta-hexosaminidase domain 2-like"/>
    <property type="match status" value="1"/>
</dbReference>
<comment type="caution">
    <text evidence="9">The sequence shown here is derived from an EMBL/GenBank/DDBJ whole genome shotgun (WGS) entry which is preliminary data.</text>
</comment>
<dbReference type="InterPro" id="IPR025705">
    <property type="entry name" value="Beta_hexosaminidase_sua/sub"/>
</dbReference>
<keyword evidence="4" id="KW-0378">Hydrolase</keyword>
<sequence length="617" mass="67604">MEPSFLFPAVRHFAERDGVCVLPARCTVAAEPAFLPAVQTALSLFPALSAETGAGGCVTVRSDAALEKEGYTLTVRPDGVTMAASTACGAFYAAVTFCELACGGREIPCCDIADAPGLRLRGVLLDISRGKVPTLKTLCETVDLLARCKLNHLELYIEGLSFAYPSFGALWAGETPLTPDEVRALDAYCRARFVDLVPCQNGLGHMGRWLSKPALRPLAECPDGFTVYGRSFPPTTLDPADEKSLAFVDRLYDELLPHFQSGLVNACLDEPFELCFGKNRGGDRARLYTAYANRLHARLRERGLRMAMWDDVAVASPAALQTLDDGILLLDWGYEREHPFSERAKRLSEAGRPFCVCPGTNSWLSFTGMTDNMFACAASAADAAYRYKAEGLLMTDWGDSGHLQYLPVSYPGFLVGAAYAWNPRGAAPSEVEKALDRFVFCDRAGVMGRALLAAGTYDRKEEFRLPCRTLASTVLTTGLVPRAQYLATVDLLVQSQSFFSKEAFVADYRRSYEQQKAPDFAAVLAVLKEADEMLSAARPQAEDGETVLREMRNGILMAACMTKTRAWMLSGTRPEDLAEALGRCIETHRQLWRARNKAHGCEEGLRPLLDIEKGAKQ</sequence>
<keyword evidence="5" id="KW-0326">Glycosidase</keyword>
<comment type="catalytic activity">
    <reaction evidence="1">
        <text>Hydrolysis of terminal non-reducing N-acetyl-D-hexosamine residues in N-acetyl-beta-D-hexosaminides.</text>
        <dbReference type="EC" id="3.2.1.52"/>
    </reaction>
</comment>
<evidence type="ECO:0000313" key="10">
    <source>
        <dbReference type="Proteomes" id="UP000824071"/>
    </source>
</evidence>
<dbReference type="Pfam" id="PF02838">
    <property type="entry name" value="Glyco_hydro_20b"/>
    <property type="match status" value="1"/>
</dbReference>
<dbReference type="GO" id="GO:0030203">
    <property type="term" value="P:glycosaminoglycan metabolic process"/>
    <property type="evidence" value="ECO:0007669"/>
    <property type="project" value="TreeGrafter"/>
</dbReference>
<evidence type="ECO:0000256" key="5">
    <source>
        <dbReference type="ARBA" id="ARBA00023295"/>
    </source>
</evidence>
<dbReference type="GO" id="GO:0004563">
    <property type="term" value="F:beta-N-acetylhexosaminidase activity"/>
    <property type="evidence" value="ECO:0007669"/>
    <property type="project" value="UniProtKB-EC"/>
</dbReference>
<dbReference type="PANTHER" id="PTHR22600">
    <property type="entry name" value="BETA-HEXOSAMINIDASE"/>
    <property type="match status" value="1"/>
</dbReference>
<gene>
    <name evidence="9" type="ORF">IAC53_05795</name>
</gene>
<dbReference type="InterPro" id="IPR015883">
    <property type="entry name" value="Glyco_hydro_20_cat"/>
</dbReference>
<protein>
    <recommendedName>
        <fullName evidence="3">beta-N-acetylhexosaminidase</fullName>
        <ecNumber evidence="3">3.2.1.52</ecNumber>
    </recommendedName>
</protein>
<dbReference type="Gene3D" id="3.20.20.80">
    <property type="entry name" value="Glycosidases"/>
    <property type="match status" value="1"/>
</dbReference>
<reference evidence="9" key="2">
    <citation type="journal article" date="2021" name="PeerJ">
        <title>Extensive microbial diversity within the chicken gut microbiome revealed by metagenomics and culture.</title>
        <authorList>
            <person name="Gilroy R."/>
            <person name="Ravi A."/>
            <person name="Getino M."/>
            <person name="Pursley I."/>
            <person name="Horton D.L."/>
            <person name="Alikhan N.F."/>
            <person name="Baker D."/>
            <person name="Gharbi K."/>
            <person name="Hall N."/>
            <person name="Watson M."/>
            <person name="Adriaenssens E.M."/>
            <person name="Foster-Nyarko E."/>
            <person name="Jarju S."/>
            <person name="Secka A."/>
            <person name="Antonio M."/>
            <person name="Oren A."/>
            <person name="Chaudhuri R.R."/>
            <person name="La Ragione R."/>
            <person name="Hildebrand F."/>
            <person name="Pallen M.J."/>
        </authorList>
    </citation>
    <scope>NUCLEOTIDE SEQUENCE</scope>
    <source>
        <strain evidence="9">ChiGjej1B1-19959</strain>
    </source>
</reference>
<evidence type="ECO:0000313" key="9">
    <source>
        <dbReference type="EMBL" id="HIU36096.1"/>
    </source>
</evidence>
<evidence type="ECO:0000256" key="2">
    <source>
        <dbReference type="ARBA" id="ARBA00006285"/>
    </source>
</evidence>
<organism evidence="9 10">
    <name type="scientific">Candidatus Fimenecus excrementigallinarum</name>
    <dbReference type="NCBI Taxonomy" id="2840816"/>
    <lineage>
        <taxon>Bacteria</taxon>
        <taxon>Bacillati</taxon>
        <taxon>Bacillota</taxon>
        <taxon>Clostridia</taxon>
        <taxon>Candidatus Fimenecus</taxon>
    </lineage>
</organism>
<dbReference type="PANTHER" id="PTHR22600:SF57">
    <property type="entry name" value="BETA-N-ACETYLHEXOSAMINIDASE"/>
    <property type="match status" value="1"/>
</dbReference>
<proteinExistence type="inferred from homology"/>
<evidence type="ECO:0000259" key="8">
    <source>
        <dbReference type="Pfam" id="PF02838"/>
    </source>
</evidence>
<evidence type="ECO:0000256" key="1">
    <source>
        <dbReference type="ARBA" id="ARBA00001231"/>
    </source>
</evidence>
<dbReference type="GO" id="GO:0005975">
    <property type="term" value="P:carbohydrate metabolic process"/>
    <property type="evidence" value="ECO:0007669"/>
    <property type="project" value="InterPro"/>
</dbReference>
<evidence type="ECO:0000256" key="4">
    <source>
        <dbReference type="ARBA" id="ARBA00022801"/>
    </source>
</evidence>
<dbReference type="InterPro" id="IPR029018">
    <property type="entry name" value="Hex-like_dom2"/>
</dbReference>
<feature type="domain" description="Beta-hexosaminidase bacterial type N-terminal" evidence="8">
    <location>
        <begin position="6"/>
        <end position="115"/>
    </location>
</feature>
<dbReference type="AlphaFoldDB" id="A0A9D1IG37"/>
<dbReference type="EC" id="3.2.1.52" evidence="3"/>
<dbReference type="GO" id="GO:0016020">
    <property type="term" value="C:membrane"/>
    <property type="evidence" value="ECO:0007669"/>
    <property type="project" value="TreeGrafter"/>
</dbReference>
<accession>A0A9D1IG37</accession>
<dbReference type="EMBL" id="DVMW01000034">
    <property type="protein sequence ID" value="HIU36096.1"/>
    <property type="molecule type" value="Genomic_DNA"/>
</dbReference>
<evidence type="ECO:0000259" key="7">
    <source>
        <dbReference type="Pfam" id="PF00728"/>
    </source>
</evidence>
<dbReference type="Pfam" id="PF00728">
    <property type="entry name" value="Glyco_hydro_20"/>
    <property type="match status" value="1"/>
</dbReference>
<dbReference type="Proteomes" id="UP000824071">
    <property type="component" value="Unassembled WGS sequence"/>
</dbReference>
<dbReference type="SUPFAM" id="SSF55545">
    <property type="entry name" value="beta-N-acetylhexosaminidase-like domain"/>
    <property type="match status" value="1"/>
</dbReference>
<comment type="similarity">
    <text evidence="2">Belongs to the glycosyl hydrolase 20 family.</text>
</comment>
<dbReference type="PRINTS" id="PR00738">
    <property type="entry name" value="GLHYDRLASE20"/>
</dbReference>
<dbReference type="InterPro" id="IPR015882">
    <property type="entry name" value="HEX_bac_N"/>
</dbReference>
<dbReference type="SUPFAM" id="SSF51445">
    <property type="entry name" value="(Trans)glycosidases"/>
    <property type="match status" value="1"/>
</dbReference>
<reference evidence="9" key="1">
    <citation type="submission" date="2020-10" db="EMBL/GenBank/DDBJ databases">
        <authorList>
            <person name="Gilroy R."/>
        </authorList>
    </citation>
    <scope>NUCLEOTIDE SEQUENCE</scope>
    <source>
        <strain evidence="9">ChiGjej1B1-19959</strain>
    </source>
</reference>
<feature type="domain" description="Glycoside hydrolase family 20 catalytic" evidence="7">
    <location>
        <begin position="121"/>
        <end position="368"/>
    </location>
</feature>
<evidence type="ECO:0000256" key="3">
    <source>
        <dbReference type="ARBA" id="ARBA00012663"/>
    </source>
</evidence>
<feature type="active site" description="Proton donor" evidence="6">
    <location>
        <position position="270"/>
    </location>
</feature>
<evidence type="ECO:0000256" key="6">
    <source>
        <dbReference type="PIRSR" id="PIRSR625705-1"/>
    </source>
</evidence>
<dbReference type="InterPro" id="IPR017853">
    <property type="entry name" value="GH"/>
</dbReference>